<reference evidence="1 2" key="1">
    <citation type="submission" date="2014-12" db="EMBL/GenBank/DDBJ databases">
        <title>Draft genome sequences of 29 type strains of Enterococci.</title>
        <authorList>
            <person name="Zhong Z."/>
            <person name="Sun Z."/>
            <person name="Liu W."/>
            <person name="Zhang W."/>
            <person name="Zhang H."/>
        </authorList>
    </citation>
    <scope>NUCLEOTIDE SEQUENCE [LARGE SCALE GENOMIC DNA]</scope>
    <source>
        <strain evidence="1 2">DSM 15687</strain>
    </source>
</reference>
<protein>
    <recommendedName>
        <fullName evidence="3">GIY-YIG domain-containing protein</fullName>
    </recommendedName>
</protein>
<accession>A0A1L8WQM9</accession>
<evidence type="ECO:0000313" key="2">
    <source>
        <dbReference type="Proteomes" id="UP000182152"/>
    </source>
</evidence>
<organism evidence="1 2">
    <name type="scientific">Enterococcus ratti</name>
    <dbReference type="NCBI Taxonomy" id="150033"/>
    <lineage>
        <taxon>Bacteria</taxon>
        <taxon>Bacillati</taxon>
        <taxon>Bacillota</taxon>
        <taxon>Bacilli</taxon>
        <taxon>Lactobacillales</taxon>
        <taxon>Enterococcaceae</taxon>
        <taxon>Enterococcus</taxon>
    </lineage>
</organism>
<comment type="caution">
    <text evidence="1">The sequence shown here is derived from an EMBL/GenBank/DDBJ whole genome shotgun (WGS) entry which is preliminary data.</text>
</comment>
<evidence type="ECO:0000313" key="1">
    <source>
        <dbReference type="EMBL" id="OJG83339.1"/>
    </source>
</evidence>
<gene>
    <name evidence="1" type="ORF">RV14_GL001697</name>
</gene>
<dbReference type="STRING" id="150033.RV14_GL001697"/>
<dbReference type="AlphaFoldDB" id="A0A1L8WQM9"/>
<name>A0A1L8WQM9_9ENTE</name>
<keyword evidence="2" id="KW-1185">Reference proteome</keyword>
<dbReference type="Proteomes" id="UP000182152">
    <property type="component" value="Unassembled WGS sequence"/>
</dbReference>
<dbReference type="EMBL" id="JXLB01000004">
    <property type="protein sequence ID" value="OJG83339.1"/>
    <property type="molecule type" value="Genomic_DNA"/>
</dbReference>
<sequence length="95" mass="11156">MSELKQFSTSTLAELQKDAKDLYYVYCLVNPRNKQTFYIGKGDRIFAHRRAALGKFRKYDLLEENETARTLKIRTTQKINRMNQKILSYISLAMG</sequence>
<proteinExistence type="predicted"/>
<evidence type="ECO:0008006" key="3">
    <source>
        <dbReference type="Google" id="ProtNLM"/>
    </source>
</evidence>